<dbReference type="InterPro" id="IPR036565">
    <property type="entry name" value="Mur-like_cat_sf"/>
</dbReference>
<evidence type="ECO:0000256" key="7">
    <source>
        <dbReference type="ARBA" id="ARBA00022840"/>
    </source>
</evidence>
<evidence type="ECO:0000313" key="14">
    <source>
        <dbReference type="EMBL" id="RBO99487.1"/>
    </source>
</evidence>
<feature type="domain" description="Mur ligase central" evidence="13">
    <location>
        <begin position="46"/>
        <end position="265"/>
    </location>
</feature>
<dbReference type="Pfam" id="PF08245">
    <property type="entry name" value="Mur_ligase_M"/>
    <property type="match status" value="1"/>
</dbReference>
<keyword evidence="4 11" id="KW-0436">Ligase</keyword>
<comment type="similarity">
    <text evidence="2 11">Belongs to the folylpolyglutamate synthase family.</text>
</comment>
<sequence length="422" mass="47028">MIETMEELNSFLNKRETLGIKPGLHRIKHLLMVCDQPEKKMLAIHVAGTNGKGSTVAFLANTLQRLGYRVGTFTSPSLATRNEMIQINGEPISDQALLDYFSLISAEINQLDQAGDSPSPFEIIVAIAFKYLHDHADIAIIETGMGGKEDATNVLSPLISIITTIGLDHKQFLGDSYASIASHKAGIIKQNTPVIIGDLPEEANRVIKQYAVEQDAPLYQLGKAFIYTKIEDRYYHFAGLKHDFAFTLAMKGSHQAHNASIAIATLLQLQAKGYAITEEMIATSLSDTKVTGRFEQVTAHSPTIIVDGAHNTESIEAFVQTVQQNYPNQEKQLIFAAFKDKPVKEMIKRVDPVFDCILFTSFDHPRAAKATELFTHSNNPNKQFIENWEEVVDQVLRQEMTTFITGSMDFIGKVSKRLRKDQ</sequence>
<keyword evidence="8" id="KW-0460">Magnesium</keyword>
<dbReference type="Gene3D" id="3.40.1190.10">
    <property type="entry name" value="Mur-like, catalytic domain"/>
    <property type="match status" value="1"/>
</dbReference>
<evidence type="ECO:0000256" key="9">
    <source>
        <dbReference type="ARBA" id="ARBA00030592"/>
    </source>
</evidence>
<gene>
    <name evidence="14" type="ORF">DES48_104163</name>
</gene>
<comment type="cofactor">
    <cofactor evidence="1">
        <name>Mg(2+)</name>
        <dbReference type="ChEBI" id="CHEBI:18420"/>
    </cofactor>
</comment>
<dbReference type="InterPro" id="IPR004101">
    <property type="entry name" value="Mur_ligase_C"/>
</dbReference>
<dbReference type="EMBL" id="QNRI01000004">
    <property type="protein sequence ID" value="RBO99487.1"/>
    <property type="molecule type" value="Genomic_DNA"/>
</dbReference>
<evidence type="ECO:0000256" key="2">
    <source>
        <dbReference type="ARBA" id="ARBA00008276"/>
    </source>
</evidence>
<keyword evidence="6 11" id="KW-0547">Nucleotide-binding</keyword>
<name>A0A366EAY9_9BACI</name>
<reference evidence="14 15" key="1">
    <citation type="submission" date="2018-06" db="EMBL/GenBank/DDBJ databases">
        <title>Genomic Encyclopedia of Type Strains, Phase IV (KMG-IV): sequencing the most valuable type-strain genomes for metagenomic binning, comparative biology and taxonomic classification.</title>
        <authorList>
            <person name="Goeker M."/>
        </authorList>
    </citation>
    <scope>NUCLEOTIDE SEQUENCE [LARGE SCALE GENOMIC DNA]</scope>
    <source>
        <strain evidence="14 15">DSM 15140</strain>
    </source>
</reference>
<evidence type="ECO:0000259" key="13">
    <source>
        <dbReference type="Pfam" id="PF08245"/>
    </source>
</evidence>
<dbReference type="PIRSF" id="PIRSF001563">
    <property type="entry name" value="Folylpolyglu_synth"/>
    <property type="match status" value="1"/>
</dbReference>
<dbReference type="FunFam" id="3.40.1190.10:FF:000011">
    <property type="entry name" value="Folylpolyglutamate synthase/dihydrofolate synthase"/>
    <property type="match status" value="1"/>
</dbReference>
<keyword evidence="5" id="KW-0479">Metal-binding</keyword>
<dbReference type="PROSITE" id="PS01012">
    <property type="entry name" value="FOLYLPOLYGLU_SYNT_2"/>
    <property type="match status" value="1"/>
</dbReference>
<evidence type="ECO:0000256" key="10">
    <source>
        <dbReference type="ARBA" id="ARBA00047493"/>
    </source>
</evidence>
<dbReference type="Gene3D" id="3.90.190.20">
    <property type="entry name" value="Mur ligase, C-terminal domain"/>
    <property type="match status" value="1"/>
</dbReference>
<feature type="domain" description="Mur ligase C-terminal" evidence="12">
    <location>
        <begin position="292"/>
        <end position="398"/>
    </location>
</feature>
<organism evidence="14 15">
    <name type="scientific">Paraliobacillus ryukyuensis</name>
    <dbReference type="NCBI Taxonomy" id="200904"/>
    <lineage>
        <taxon>Bacteria</taxon>
        <taxon>Bacillati</taxon>
        <taxon>Bacillota</taxon>
        <taxon>Bacilli</taxon>
        <taxon>Bacillales</taxon>
        <taxon>Bacillaceae</taxon>
        <taxon>Paraliobacillus</taxon>
    </lineage>
</organism>
<evidence type="ECO:0000256" key="5">
    <source>
        <dbReference type="ARBA" id="ARBA00022723"/>
    </source>
</evidence>
<dbReference type="RefSeq" id="WP_113868412.1">
    <property type="nucleotide sequence ID" value="NZ_BAABQN010000003.1"/>
</dbReference>
<dbReference type="NCBIfam" id="TIGR01499">
    <property type="entry name" value="folC"/>
    <property type="match status" value="1"/>
</dbReference>
<dbReference type="GO" id="GO:0005737">
    <property type="term" value="C:cytoplasm"/>
    <property type="evidence" value="ECO:0007669"/>
    <property type="project" value="TreeGrafter"/>
</dbReference>
<dbReference type="PANTHER" id="PTHR11136:SF0">
    <property type="entry name" value="DIHYDROFOLATE SYNTHETASE-RELATED"/>
    <property type="match status" value="1"/>
</dbReference>
<dbReference type="OrthoDB" id="9809356at2"/>
<dbReference type="SUPFAM" id="SSF53244">
    <property type="entry name" value="MurD-like peptide ligases, peptide-binding domain"/>
    <property type="match status" value="1"/>
</dbReference>
<dbReference type="GO" id="GO:0004326">
    <property type="term" value="F:tetrahydrofolylpolyglutamate synthase activity"/>
    <property type="evidence" value="ECO:0007669"/>
    <property type="project" value="UniProtKB-EC"/>
</dbReference>
<evidence type="ECO:0000256" key="1">
    <source>
        <dbReference type="ARBA" id="ARBA00001946"/>
    </source>
</evidence>
<evidence type="ECO:0000256" key="11">
    <source>
        <dbReference type="PIRNR" id="PIRNR001563"/>
    </source>
</evidence>
<evidence type="ECO:0000313" key="15">
    <source>
        <dbReference type="Proteomes" id="UP000252254"/>
    </source>
</evidence>
<keyword evidence="15" id="KW-1185">Reference proteome</keyword>
<dbReference type="AlphaFoldDB" id="A0A366EAY9"/>
<dbReference type="InterPro" id="IPR036615">
    <property type="entry name" value="Mur_ligase_C_dom_sf"/>
</dbReference>
<accession>A0A366EAY9</accession>
<protein>
    <recommendedName>
        <fullName evidence="3">tetrahydrofolate synthase</fullName>
        <ecNumber evidence="3">6.3.2.17</ecNumber>
    </recommendedName>
    <alternativeName>
        <fullName evidence="9">Tetrahydrofolylpolyglutamate synthase</fullName>
    </alternativeName>
</protein>
<evidence type="ECO:0000256" key="6">
    <source>
        <dbReference type="ARBA" id="ARBA00022741"/>
    </source>
</evidence>
<dbReference type="SUPFAM" id="SSF53623">
    <property type="entry name" value="MurD-like peptide ligases, catalytic domain"/>
    <property type="match status" value="1"/>
</dbReference>
<dbReference type="InterPro" id="IPR013221">
    <property type="entry name" value="Mur_ligase_cen"/>
</dbReference>
<dbReference type="Pfam" id="PF02875">
    <property type="entry name" value="Mur_ligase_C"/>
    <property type="match status" value="1"/>
</dbReference>
<dbReference type="InterPro" id="IPR001645">
    <property type="entry name" value="Folylpolyglutamate_synth"/>
</dbReference>
<comment type="catalytic activity">
    <reaction evidence="10">
        <text>(6S)-5,6,7,8-tetrahydrofolyl-(gamma-L-Glu)(n) + L-glutamate + ATP = (6S)-5,6,7,8-tetrahydrofolyl-(gamma-L-Glu)(n+1) + ADP + phosphate + H(+)</text>
        <dbReference type="Rhea" id="RHEA:10580"/>
        <dbReference type="Rhea" id="RHEA-COMP:14738"/>
        <dbReference type="Rhea" id="RHEA-COMP:14740"/>
        <dbReference type="ChEBI" id="CHEBI:15378"/>
        <dbReference type="ChEBI" id="CHEBI:29985"/>
        <dbReference type="ChEBI" id="CHEBI:30616"/>
        <dbReference type="ChEBI" id="CHEBI:43474"/>
        <dbReference type="ChEBI" id="CHEBI:141005"/>
        <dbReference type="ChEBI" id="CHEBI:456216"/>
        <dbReference type="EC" id="6.3.2.17"/>
    </reaction>
</comment>
<dbReference type="GO" id="GO:0005524">
    <property type="term" value="F:ATP binding"/>
    <property type="evidence" value="ECO:0007669"/>
    <property type="project" value="UniProtKB-KW"/>
</dbReference>
<dbReference type="STRING" id="200904.GCA_900168775_02352"/>
<dbReference type="GO" id="GO:0046872">
    <property type="term" value="F:metal ion binding"/>
    <property type="evidence" value="ECO:0007669"/>
    <property type="project" value="UniProtKB-KW"/>
</dbReference>
<evidence type="ECO:0000256" key="4">
    <source>
        <dbReference type="ARBA" id="ARBA00022598"/>
    </source>
</evidence>
<keyword evidence="7 11" id="KW-0067">ATP-binding</keyword>
<proteinExistence type="inferred from homology"/>
<evidence type="ECO:0000259" key="12">
    <source>
        <dbReference type="Pfam" id="PF02875"/>
    </source>
</evidence>
<evidence type="ECO:0000256" key="3">
    <source>
        <dbReference type="ARBA" id="ARBA00013025"/>
    </source>
</evidence>
<dbReference type="EC" id="6.3.2.17" evidence="3"/>
<dbReference type="InterPro" id="IPR018109">
    <property type="entry name" value="Folylpolyglutamate_synth_CS"/>
</dbReference>
<comment type="caution">
    <text evidence="14">The sequence shown here is derived from an EMBL/GenBank/DDBJ whole genome shotgun (WGS) entry which is preliminary data.</text>
</comment>
<dbReference type="PANTHER" id="PTHR11136">
    <property type="entry name" value="FOLYLPOLYGLUTAMATE SYNTHASE-RELATED"/>
    <property type="match status" value="1"/>
</dbReference>
<dbReference type="Proteomes" id="UP000252254">
    <property type="component" value="Unassembled WGS sequence"/>
</dbReference>
<evidence type="ECO:0000256" key="8">
    <source>
        <dbReference type="ARBA" id="ARBA00022842"/>
    </source>
</evidence>
<dbReference type="GO" id="GO:0008841">
    <property type="term" value="F:dihydrofolate synthase activity"/>
    <property type="evidence" value="ECO:0007669"/>
    <property type="project" value="TreeGrafter"/>
</dbReference>